<dbReference type="PANTHER" id="PTHR33096">
    <property type="entry name" value="CXC2 DOMAIN-CONTAINING PROTEIN"/>
    <property type="match status" value="1"/>
</dbReference>
<gene>
    <name evidence="2" type="ORF">FIBSPDRAFT_908619</name>
</gene>
<evidence type="ECO:0000313" key="2">
    <source>
        <dbReference type="EMBL" id="KZP28377.1"/>
    </source>
</evidence>
<evidence type="ECO:0000256" key="1">
    <source>
        <dbReference type="SAM" id="MobiDB-lite"/>
    </source>
</evidence>
<dbReference type="PANTHER" id="PTHR33096:SF1">
    <property type="entry name" value="CXC1-LIKE CYSTEINE CLUSTER ASSOCIATED WITH KDZ TRANSPOSASES DOMAIN-CONTAINING PROTEIN"/>
    <property type="match status" value="1"/>
</dbReference>
<accession>A0A166RKM6</accession>
<protein>
    <recommendedName>
        <fullName evidence="3">CxC1-like cysteine cluster associated with KDZ transposases domain-containing protein</fullName>
    </recommendedName>
</protein>
<sequence length="763" mass="86202">MVAQGIIPTAASTPTLGFCVKTMELYRTAHFRCPRLSVQAFVRTMMDLQGEPHKKYRSKQFSIAYDLYLDIRRHVEARVNKALGRDDPSWNIRNVCPPCMYKLEGEPALKFSMLSAMDGNDSLKRFERRAATEEGGPALGTSVESLDNRTLPSSMYISRAQVDKWAYIPGSKKRDPEEDAVGPCRERWKNMKPEATARAFGVFGETGVFCSFCRHGFNLTIADMYRTGEQSKYALATEEVLMDAHGANQGNGYDIACSHCVTLNNSDLGPRARELGHTPLVDAFHGHAHNRLCQLKNLTSYVDGLGLDALGVCEQAFSKSNELAGSTRTMGTYHRQQAIGAFFRDTDNFDNYRSMTKYIHDMYKKALEILKKTPAALELSMKTLGIEGTTPFKGWLLEETKYLEELSKEPPQETLQMEYCQRLKHLWNCDVGFHITDPTMRDGTSSIETRRRHAIENYEKAIAHIQNLEVRLGIDVRWTADSLEFAETVRMLAMRDYQCALDTLEALVVARLSELASMNRAGMGYNMRKHIGKALQTRSAAIKTALERYNAAARELNPPREELNLSTVLEYSFLADFDLLRETRQDIREHLWSTPTGRIAIDQYFKLLRAPEEILRCNVEIRRVVTQLRDEERYLRYHEERVRAEGNSILAHHIGLHRNIRGRFSAEHHHRLSLIAELEGFSGTLEPGESLYKGPGASGSWRASAVDIPSAASTFAAAEGYAPSSEEIELQGEQEDDDEEAQEQEDEADVLAVIMDRATIADP</sequence>
<dbReference type="Pfam" id="PF18758">
    <property type="entry name" value="KDZ"/>
    <property type="match status" value="1"/>
</dbReference>
<proteinExistence type="predicted"/>
<dbReference type="STRING" id="436010.A0A166RKM6"/>
<dbReference type="AlphaFoldDB" id="A0A166RKM6"/>
<evidence type="ECO:0008006" key="3">
    <source>
        <dbReference type="Google" id="ProtNLM"/>
    </source>
</evidence>
<organism evidence="2">
    <name type="scientific">Athelia psychrophila</name>
    <dbReference type="NCBI Taxonomy" id="1759441"/>
    <lineage>
        <taxon>Eukaryota</taxon>
        <taxon>Fungi</taxon>
        <taxon>Dikarya</taxon>
        <taxon>Basidiomycota</taxon>
        <taxon>Agaricomycotina</taxon>
        <taxon>Agaricomycetes</taxon>
        <taxon>Agaricomycetidae</taxon>
        <taxon>Atheliales</taxon>
        <taxon>Atheliaceae</taxon>
        <taxon>Athelia</taxon>
    </lineage>
</organism>
<feature type="region of interest" description="Disordered" evidence="1">
    <location>
        <begin position="717"/>
        <end position="749"/>
    </location>
</feature>
<name>A0A166RKM6_9AGAM</name>
<reference evidence="2" key="1">
    <citation type="journal article" date="2016" name="Mol. Biol. Evol.">
        <title>Comparative Genomics of Early-Diverging Mushroom-Forming Fungi Provides Insights into the Origins of Lignocellulose Decay Capabilities.</title>
        <authorList>
            <person name="Nagy L.G."/>
            <person name="Riley R."/>
            <person name="Tritt A."/>
            <person name="Adam C."/>
            <person name="Daum C."/>
            <person name="Floudas D."/>
            <person name="Sun H."/>
            <person name="Yadav J.S."/>
            <person name="Pangilinan J."/>
            <person name="Larsson K.H."/>
            <person name="Matsuura K."/>
            <person name="Barry K."/>
            <person name="Labutti K."/>
            <person name="Kuo R."/>
            <person name="Ohm R.A."/>
            <person name="Bhattacharya S.S."/>
            <person name="Shirouzu T."/>
            <person name="Yoshinaga Y."/>
            <person name="Martin F.M."/>
            <person name="Grigoriev I.V."/>
            <person name="Hibbett D.S."/>
        </authorList>
    </citation>
    <scope>NUCLEOTIDE SEQUENCE [LARGE SCALE GENOMIC DNA]</scope>
    <source>
        <strain evidence="2">CBS 109695</strain>
    </source>
</reference>
<dbReference type="OrthoDB" id="3246730at2759"/>
<dbReference type="EMBL" id="KV417503">
    <property type="protein sequence ID" value="KZP28377.1"/>
    <property type="molecule type" value="Genomic_DNA"/>
</dbReference>
<dbReference type="InterPro" id="IPR040521">
    <property type="entry name" value="KDZ"/>
</dbReference>
<feature type="compositionally biased region" description="Acidic residues" evidence="1">
    <location>
        <begin position="726"/>
        <end position="749"/>
    </location>
</feature>